<dbReference type="GeneID" id="83218741"/>
<keyword evidence="4" id="KW-0804">Transcription</keyword>
<evidence type="ECO:0000256" key="5">
    <source>
        <dbReference type="ARBA" id="ARBA00023242"/>
    </source>
</evidence>
<protein>
    <recommendedName>
        <fullName evidence="7">Xylanolytic transcriptional activator regulatory domain-containing protein</fullName>
    </recommendedName>
</protein>
<evidence type="ECO:0000256" key="6">
    <source>
        <dbReference type="SAM" id="MobiDB-lite"/>
    </source>
</evidence>
<name>A0AAD7UV57_9FUNG</name>
<dbReference type="InterPro" id="IPR001138">
    <property type="entry name" value="Zn2Cys6_DnaBD"/>
</dbReference>
<evidence type="ECO:0000256" key="1">
    <source>
        <dbReference type="ARBA" id="ARBA00004123"/>
    </source>
</evidence>
<dbReference type="RefSeq" id="XP_058337954.1">
    <property type="nucleotide sequence ID" value="XM_058491309.1"/>
</dbReference>
<dbReference type="SMART" id="SM00906">
    <property type="entry name" value="Fungal_trans"/>
    <property type="match status" value="1"/>
</dbReference>
<dbReference type="CDD" id="cd12148">
    <property type="entry name" value="fungal_TF_MHR"/>
    <property type="match status" value="1"/>
</dbReference>
<evidence type="ECO:0000256" key="4">
    <source>
        <dbReference type="ARBA" id="ARBA00023163"/>
    </source>
</evidence>
<evidence type="ECO:0000313" key="8">
    <source>
        <dbReference type="EMBL" id="KAJ8653040.1"/>
    </source>
</evidence>
<dbReference type="GO" id="GO:0006351">
    <property type="term" value="P:DNA-templated transcription"/>
    <property type="evidence" value="ECO:0007669"/>
    <property type="project" value="InterPro"/>
</dbReference>
<dbReference type="PANTHER" id="PTHR47338">
    <property type="entry name" value="ZN(II)2CYS6 TRANSCRIPTION FACTOR (EUROFUNG)-RELATED"/>
    <property type="match status" value="1"/>
</dbReference>
<gene>
    <name evidence="8" type="ORF">O0I10_011340</name>
</gene>
<keyword evidence="5" id="KW-0539">Nucleus</keyword>
<comment type="subcellular location">
    <subcellularLocation>
        <location evidence="1">Nucleus</location>
    </subcellularLocation>
</comment>
<dbReference type="GO" id="GO:0003677">
    <property type="term" value="F:DNA binding"/>
    <property type="evidence" value="ECO:0007669"/>
    <property type="project" value="InterPro"/>
</dbReference>
<dbReference type="GO" id="GO:0008270">
    <property type="term" value="F:zinc ion binding"/>
    <property type="evidence" value="ECO:0007669"/>
    <property type="project" value="InterPro"/>
</dbReference>
<dbReference type="Gene3D" id="4.10.240.10">
    <property type="entry name" value="Zn(2)-C6 fungal-type DNA-binding domain"/>
    <property type="match status" value="1"/>
</dbReference>
<evidence type="ECO:0000259" key="7">
    <source>
        <dbReference type="SMART" id="SM00906"/>
    </source>
</evidence>
<feature type="region of interest" description="Disordered" evidence="6">
    <location>
        <begin position="230"/>
        <end position="253"/>
    </location>
</feature>
<dbReference type="EMBL" id="JARTCD010000087">
    <property type="protein sequence ID" value="KAJ8653040.1"/>
    <property type="molecule type" value="Genomic_DNA"/>
</dbReference>
<dbReference type="AlphaFoldDB" id="A0AAD7UV57"/>
<feature type="region of interest" description="Disordered" evidence="6">
    <location>
        <begin position="654"/>
        <end position="713"/>
    </location>
</feature>
<sequence length="767" mass="86760">MTNQPSPSNTDDPHSTSKRMRMTLAFKCDFIHPTCGRCQSGKATCSYTGAPTQVDLFNLVQLHDTMTQLQNRIASIENGVQQVQDDTQFIASEMRSAKKRKRNEQSDHPLLSSSSSELIPGVKANWTLSLTPEGLRIDTNIISLNDLYDILLSGLSQLQLSNTRRPATVHVEGDKATSTTHSSSNNNEKGSRLKRSSSVPSAEDAVIVKQNPLYKSKDIIFPLYSAWESSTTSDRGNKNNNGPMVSMETSKQSTPINPDLLDQLLKIYQECFLCLPLPDMETFIQQCKTQTGCPLLFNAILAWSARHAAIYHGTFSGQDPNRVGEHYFIAAKNLLKDQFLTPRLTTVHALLLMYIYSIGKTGPDRDESEAYTFLGLATRMCIDLGLHRELSPCDKNNNPSLNETRRRLFAAAEFLETLYAAHSDKPLMFPLDDAISVNAPRVMEHEQGEQRYRTEFTVHRHKINQIYRRIHTSISGHADPYLATVSDLEKQLKEWYHNLPDYFKLQQPLTTRDWATTSFREQACLKLNFEYHFQMCQLYSIFLPNHPDDDTTTCSTSAIALLSLKLCVDGADAITDLLECWAQLRQPWCHFTLDTLVMACLVYGHQLLSTKEAVLAHAKQQMSRIAHVLKRSPVKHHKYVKALMARIDQQIRGEKAEDGCGGIPSPEQQQQQQPMQPTTLWSSQQEPDTTTGTDDAVPTSLTTTPAAASSHDFSHHQQEDWSWLKPVDWAHADLDLFRFADFVYTPAMDNTEPSNRYFHSPIMDWPM</sequence>
<feature type="compositionally biased region" description="Low complexity" evidence="6">
    <location>
        <begin position="664"/>
        <end position="677"/>
    </location>
</feature>
<keyword evidence="3" id="KW-0805">Transcription regulation</keyword>
<reference evidence="8 9" key="1">
    <citation type="submission" date="2023-03" db="EMBL/GenBank/DDBJ databases">
        <title>Genome sequence of Lichtheimia ornata CBS 291.66.</title>
        <authorList>
            <person name="Mohabir J.T."/>
            <person name="Shea T.P."/>
            <person name="Kurbessoian T."/>
            <person name="Berby B."/>
            <person name="Fontaine J."/>
            <person name="Livny J."/>
            <person name="Gnirke A."/>
            <person name="Stajich J.E."/>
            <person name="Cuomo C.A."/>
        </authorList>
    </citation>
    <scope>NUCLEOTIDE SEQUENCE [LARGE SCALE GENOMIC DNA]</scope>
    <source>
        <strain evidence="8">CBS 291.66</strain>
    </source>
</reference>
<dbReference type="GO" id="GO:0005634">
    <property type="term" value="C:nucleus"/>
    <property type="evidence" value="ECO:0007669"/>
    <property type="project" value="UniProtKB-SubCell"/>
</dbReference>
<evidence type="ECO:0000256" key="3">
    <source>
        <dbReference type="ARBA" id="ARBA00023015"/>
    </source>
</evidence>
<organism evidence="8 9">
    <name type="scientific">Lichtheimia ornata</name>
    <dbReference type="NCBI Taxonomy" id="688661"/>
    <lineage>
        <taxon>Eukaryota</taxon>
        <taxon>Fungi</taxon>
        <taxon>Fungi incertae sedis</taxon>
        <taxon>Mucoromycota</taxon>
        <taxon>Mucoromycotina</taxon>
        <taxon>Mucoromycetes</taxon>
        <taxon>Mucorales</taxon>
        <taxon>Lichtheimiaceae</taxon>
        <taxon>Lichtheimia</taxon>
    </lineage>
</organism>
<keyword evidence="2" id="KW-0479">Metal-binding</keyword>
<dbReference type="CDD" id="cd00067">
    <property type="entry name" value="GAL4"/>
    <property type="match status" value="1"/>
</dbReference>
<evidence type="ECO:0000256" key="2">
    <source>
        <dbReference type="ARBA" id="ARBA00022723"/>
    </source>
</evidence>
<keyword evidence="9" id="KW-1185">Reference proteome</keyword>
<dbReference type="Proteomes" id="UP001234581">
    <property type="component" value="Unassembled WGS sequence"/>
</dbReference>
<feature type="compositionally biased region" description="Low complexity" evidence="6">
    <location>
        <begin position="696"/>
        <end position="710"/>
    </location>
</feature>
<dbReference type="GO" id="GO:0000981">
    <property type="term" value="F:DNA-binding transcription factor activity, RNA polymerase II-specific"/>
    <property type="evidence" value="ECO:0007669"/>
    <property type="project" value="InterPro"/>
</dbReference>
<comment type="caution">
    <text evidence="8">The sequence shown here is derived from an EMBL/GenBank/DDBJ whole genome shotgun (WGS) entry which is preliminary data.</text>
</comment>
<feature type="compositionally biased region" description="Polar residues" evidence="6">
    <location>
        <begin position="678"/>
        <end position="693"/>
    </location>
</feature>
<dbReference type="InterPro" id="IPR007219">
    <property type="entry name" value="XnlR_reg_dom"/>
</dbReference>
<evidence type="ECO:0000313" key="9">
    <source>
        <dbReference type="Proteomes" id="UP001234581"/>
    </source>
</evidence>
<dbReference type="Pfam" id="PF04082">
    <property type="entry name" value="Fungal_trans"/>
    <property type="match status" value="1"/>
</dbReference>
<dbReference type="PANTHER" id="PTHR47338:SF5">
    <property type="entry name" value="ZN(II)2CYS6 TRANSCRIPTION FACTOR (EUROFUNG)"/>
    <property type="match status" value="1"/>
</dbReference>
<feature type="compositionally biased region" description="Low complexity" evidence="6">
    <location>
        <begin position="177"/>
        <end position="187"/>
    </location>
</feature>
<accession>A0AAD7UV57</accession>
<feature type="region of interest" description="Disordered" evidence="6">
    <location>
        <begin position="95"/>
        <end position="114"/>
    </location>
</feature>
<proteinExistence type="predicted"/>
<dbReference type="InterPro" id="IPR050815">
    <property type="entry name" value="TF_fung"/>
</dbReference>
<feature type="domain" description="Xylanolytic transcriptional activator regulatory" evidence="7">
    <location>
        <begin position="370"/>
        <end position="446"/>
    </location>
</feature>
<dbReference type="InterPro" id="IPR036864">
    <property type="entry name" value="Zn2-C6_fun-type_DNA-bd_sf"/>
</dbReference>
<feature type="region of interest" description="Disordered" evidence="6">
    <location>
        <begin position="163"/>
        <end position="201"/>
    </location>
</feature>